<dbReference type="Proteomes" id="UP000552864">
    <property type="component" value="Unassembled WGS sequence"/>
</dbReference>
<evidence type="ECO:0000313" key="2">
    <source>
        <dbReference type="EMBL" id="NLR77886.1"/>
    </source>
</evidence>
<proteinExistence type="predicted"/>
<comment type="caution">
    <text evidence="2">The sequence shown here is derived from an EMBL/GenBank/DDBJ whole genome shotgun (WGS) entry which is preliminary data.</text>
</comment>
<evidence type="ECO:0000313" key="3">
    <source>
        <dbReference type="Proteomes" id="UP000552864"/>
    </source>
</evidence>
<feature type="transmembrane region" description="Helical" evidence="1">
    <location>
        <begin position="37"/>
        <end position="57"/>
    </location>
</feature>
<accession>A0A847SKH6</accession>
<reference evidence="2 3" key="1">
    <citation type="submission" date="2020-04" db="EMBL/GenBank/DDBJ databases">
        <authorList>
            <person name="Yin C."/>
        </authorList>
    </citation>
    <scope>NUCLEOTIDE SEQUENCE [LARGE SCALE GENOMIC DNA]</scope>
    <source>
        <strain evidence="2 3">Ak56</strain>
    </source>
</reference>
<dbReference type="RefSeq" id="WP_168737249.1">
    <property type="nucleotide sequence ID" value="NZ_JABAHZ010000001.1"/>
</dbReference>
<keyword evidence="1" id="KW-1133">Transmembrane helix</keyword>
<dbReference type="AlphaFoldDB" id="A0A847SKH6"/>
<feature type="transmembrane region" description="Helical" evidence="1">
    <location>
        <begin position="12"/>
        <end position="31"/>
    </location>
</feature>
<keyword evidence="1" id="KW-0812">Transmembrane</keyword>
<keyword evidence="3" id="KW-1185">Reference proteome</keyword>
<organism evidence="2 3">
    <name type="scientific">Chitinophaga eiseniae</name>
    <dbReference type="NCBI Taxonomy" id="634771"/>
    <lineage>
        <taxon>Bacteria</taxon>
        <taxon>Pseudomonadati</taxon>
        <taxon>Bacteroidota</taxon>
        <taxon>Chitinophagia</taxon>
        <taxon>Chitinophagales</taxon>
        <taxon>Chitinophagaceae</taxon>
        <taxon>Chitinophaga</taxon>
    </lineage>
</organism>
<dbReference type="EMBL" id="JABAHZ010000001">
    <property type="protein sequence ID" value="NLR77886.1"/>
    <property type="molecule type" value="Genomic_DNA"/>
</dbReference>
<gene>
    <name evidence="2" type="ORF">HGH91_04580</name>
</gene>
<name>A0A847SKH6_9BACT</name>
<keyword evidence="1" id="KW-0472">Membrane</keyword>
<evidence type="ECO:0000256" key="1">
    <source>
        <dbReference type="SAM" id="Phobius"/>
    </source>
</evidence>
<sequence>MKEQHFSFRLYHSVLLFFIFTGLMYTLYWYLVPNLNYEIPEMVFVVLYLGGIGWYCYDAFFKSNSVCYLDVYSECITTQNLRRQATCYYYRDIVDIELLTHTSQQVTVYRLTLLMKSGEKIPLKLELFSRKAIQALAILLTERI</sequence>
<protein>
    <submittedName>
        <fullName evidence="2">Uncharacterized protein</fullName>
    </submittedName>
</protein>